<dbReference type="AlphaFoldDB" id="A0A368JWC2"/>
<gene>
    <name evidence="2" type="ORF">DUT91_23920</name>
</gene>
<keyword evidence="1" id="KW-0732">Signal</keyword>
<dbReference type="EMBL" id="QOZG01000034">
    <property type="protein sequence ID" value="RCS21469.1"/>
    <property type="molecule type" value="Genomic_DNA"/>
</dbReference>
<sequence>MRRKIMSACLGMAVLIGGFDVAHAVDITFENNTRDPFDLTLFSQAPCVTNPGPSQFTVASREKYVLKVGITLDCYNDGGTSLSWHFNQKRHRFSGWFSNAYLKALIIYNETVTQLGSPSTTQIKIIPSELPDQGDKREWFRASCAGLSVPCLNTPLPNRGEHGGKIMVPTVSGEFSTINGGIYGK</sequence>
<comment type="caution">
    <text evidence="2">The sequence shown here is derived from an EMBL/GenBank/DDBJ whole genome shotgun (WGS) entry which is preliminary data.</text>
</comment>
<evidence type="ECO:0000256" key="1">
    <source>
        <dbReference type="SAM" id="SignalP"/>
    </source>
</evidence>
<organism evidence="2 3">
    <name type="scientific">Phyllobacterium salinisoli</name>
    <dbReference type="NCBI Taxonomy" id="1899321"/>
    <lineage>
        <taxon>Bacteria</taxon>
        <taxon>Pseudomonadati</taxon>
        <taxon>Pseudomonadota</taxon>
        <taxon>Alphaproteobacteria</taxon>
        <taxon>Hyphomicrobiales</taxon>
        <taxon>Phyllobacteriaceae</taxon>
        <taxon>Phyllobacterium</taxon>
    </lineage>
</organism>
<accession>A0A368JWC2</accession>
<dbReference type="RefSeq" id="WP_114442905.1">
    <property type="nucleotide sequence ID" value="NZ_QOZG01000034.1"/>
</dbReference>
<dbReference type="Proteomes" id="UP000253420">
    <property type="component" value="Unassembled WGS sequence"/>
</dbReference>
<evidence type="ECO:0000313" key="2">
    <source>
        <dbReference type="EMBL" id="RCS21469.1"/>
    </source>
</evidence>
<reference evidence="2 3" key="1">
    <citation type="submission" date="2018-07" db="EMBL/GenBank/DDBJ databases">
        <title>The draft genome of Phyllobacterium salinisoli.</title>
        <authorList>
            <person name="Liu L."/>
            <person name="Li L."/>
            <person name="Zhang X."/>
            <person name="Liang L."/>
        </authorList>
    </citation>
    <scope>NUCLEOTIDE SEQUENCE [LARGE SCALE GENOMIC DNA]</scope>
    <source>
        <strain evidence="2 3">LLAN61</strain>
    </source>
</reference>
<name>A0A368JWC2_9HYPH</name>
<feature type="signal peptide" evidence="1">
    <location>
        <begin position="1"/>
        <end position="24"/>
    </location>
</feature>
<proteinExistence type="predicted"/>
<evidence type="ECO:0000313" key="3">
    <source>
        <dbReference type="Proteomes" id="UP000253420"/>
    </source>
</evidence>
<protein>
    <submittedName>
        <fullName evidence="2">Uncharacterized protein</fullName>
    </submittedName>
</protein>
<keyword evidence="3" id="KW-1185">Reference proteome</keyword>
<dbReference type="OrthoDB" id="9835867at2"/>
<feature type="chain" id="PRO_5016942466" evidence="1">
    <location>
        <begin position="25"/>
        <end position="185"/>
    </location>
</feature>